<dbReference type="Proteomes" id="UP000005880">
    <property type="component" value="Segment"/>
</dbReference>
<organism evidence="1 2">
    <name type="scientific">Campylobacter phage CPX</name>
    <dbReference type="NCBI Taxonomy" id="2885911"/>
    <lineage>
        <taxon>Viruses</taxon>
        <taxon>Duplodnaviria</taxon>
        <taxon>Heunggongvirae</taxon>
        <taxon>Uroviricota</taxon>
        <taxon>Caudoviricetes</taxon>
        <taxon>Connertonviridae</taxon>
        <taxon>Fletchervirus</taxon>
        <taxon>Fletchervirus CPX</taxon>
    </lineage>
</organism>
<reference evidence="1 2" key="1">
    <citation type="submission" date="2011-06" db="EMBL/GenBank/DDBJ databases">
        <authorList>
            <person name="Timms A.R."/>
            <person name="AlKhandari S."/>
            <person name="Wilson R."/>
            <person name="Rowsell J."/>
            <person name="Connerton I.F."/>
        </authorList>
    </citation>
    <scope>NUCLEOTIDE SEQUENCE [LARGE SCALE GENOMIC DNA]</scope>
</reference>
<evidence type="ECO:0008006" key="3">
    <source>
        <dbReference type="Google" id="ProtNLM"/>
    </source>
</evidence>
<evidence type="ECO:0000313" key="2">
    <source>
        <dbReference type="Proteomes" id="UP000005880"/>
    </source>
</evidence>
<dbReference type="KEGG" id="vg:11536948"/>
<accession>G8GIY7</accession>
<dbReference type="RefSeq" id="YP_004956941.1">
    <property type="nucleotide sequence ID" value="NC_016562.1"/>
</dbReference>
<dbReference type="GeneID" id="11536948"/>
<proteinExistence type="predicted"/>
<evidence type="ECO:0000313" key="1">
    <source>
        <dbReference type="EMBL" id="AET34372.1"/>
    </source>
</evidence>
<protein>
    <recommendedName>
        <fullName evidence="3">Exonuclease</fullName>
    </recommendedName>
</protein>
<sequence>MCYNYKYLKILLKGNIKMYSKFINEAVSDDMLKAINVANWKTGLDFRKDYEEIESHGKKVLEILDKLAKGGYNSKQYYNIYSDLRDELWNIHDRLLSYKNKMPWFRDELQSPELKRYREIIKDYIYEVNQAMKDLKSDYAVVSHISNRNLESIIKAIIDEYERLYEIVEKIALSQ</sequence>
<dbReference type="EMBL" id="JN132397">
    <property type="protein sequence ID" value="AET34372.1"/>
    <property type="molecule type" value="Genomic_DNA"/>
</dbReference>
<keyword evidence="2" id="KW-1185">Reference proteome</keyword>
<name>G8GIY7_9CAUD</name>